<organism evidence="5 6">
    <name type="scientific">Plantibacter flavus</name>
    <dbReference type="NCBI Taxonomy" id="150123"/>
    <lineage>
        <taxon>Bacteria</taxon>
        <taxon>Bacillati</taxon>
        <taxon>Actinomycetota</taxon>
        <taxon>Actinomycetes</taxon>
        <taxon>Micrococcales</taxon>
        <taxon>Microbacteriaceae</taxon>
        <taxon>Plantibacter</taxon>
    </lineage>
</organism>
<dbReference type="EMBL" id="RKHL01000001">
    <property type="protein sequence ID" value="ROR80159.1"/>
    <property type="molecule type" value="Genomic_DNA"/>
</dbReference>
<dbReference type="AlphaFoldDB" id="A0A3N2BY36"/>
<accession>A0A3N2BY36</accession>
<sequence length="361" mass="39159">MTTPRIPLTVTLVLGTCPPERRTVARQIAGRSAALVTIERQDDAESAHPDIDDAIDAVARHPLAPRHLVLDCGSTVRPVDAVSAVLGHRDTAVLDAVVTVVDAAHLLHDLQDDEYATHDEDGDTAYTARSMITVEQLEYADTIAVAGRRGVTHERLAVLLALLSHLNPTALTRMVEPVAARPRATPGTPATTSSREPLARYRDSPFELDRFSTSPGWIAMLNGEHRPWVDHDRVTTLRFDSPRAMHPERLLACFDGPIEAGRFGQVIRTAGFLVLATRASRVGVLQHVGSMIDLEPTSFETNDPGAPLGQELVVTGIDLDEVAITAALHACTLTDEELLAGPATWANYPDAFTPWSSTHER</sequence>
<proteinExistence type="predicted"/>
<reference evidence="5 6" key="1">
    <citation type="submission" date="2018-11" db="EMBL/GenBank/DDBJ databases">
        <title>Sequencing the genomes of 1000 actinobacteria strains.</title>
        <authorList>
            <person name="Klenk H.-P."/>
        </authorList>
    </citation>
    <scope>NUCLEOTIDE SEQUENCE [LARGE SCALE GENOMIC DNA]</scope>
    <source>
        <strain evidence="5 6">DSM 14012</strain>
    </source>
</reference>
<dbReference type="RefSeq" id="WP_123539660.1">
    <property type="nucleotide sequence ID" value="NZ_FXAP01000008.1"/>
</dbReference>
<feature type="compositionally biased region" description="Low complexity" evidence="3">
    <location>
        <begin position="179"/>
        <end position="192"/>
    </location>
</feature>
<evidence type="ECO:0000259" key="4">
    <source>
        <dbReference type="SMART" id="SM00833"/>
    </source>
</evidence>
<dbReference type="Proteomes" id="UP000266915">
    <property type="component" value="Unassembled WGS sequence"/>
</dbReference>
<dbReference type="InterPro" id="IPR027417">
    <property type="entry name" value="P-loop_NTPase"/>
</dbReference>
<evidence type="ECO:0000313" key="5">
    <source>
        <dbReference type="EMBL" id="ROR80159.1"/>
    </source>
</evidence>
<dbReference type="Gene3D" id="3.40.50.300">
    <property type="entry name" value="P-loop containing nucleotide triphosphate hydrolases"/>
    <property type="match status" value="1"/>
</dbReference>
<dbReference type="InterPro" id="IPR011629">
    <property type="entry name" value="CobW-like_C"/>
</dbReference>
<feature type="region of interest" description="Disordered" evidence="3">
    <location>
        <begin position="179"/>
        <end position="199"/>
    </location>
</feature>
<dbReference type="Gene3D" id="3.30.1220.10">
    <property type="entry name" value="CobW-like, C-terminal domain"/>
    <property type="match status" value="1"/>
</dbReference>
<evidence type="ECO:0000256" key="2">
    <source>
        <dbReference type="ARBA" id="ARBA00023186"/>
    </source>
</evidence>
<dbReference type="PANTHER" id="PTHR43603:SF1">
    <property type="entry name" value="ZINC-REGULATED GTPASE METALLOPROTEIN ACTIVATOR 1"/>
    <property type="match status" value="1"/>
</dbReference>
<dbReference type="SUPFAM" id="SSF90002">
    <property type="entry name" value="Hypothetical protein YjiA, C-terminal domain"/>
    <property type="match status" value="1"/>
</dbReference>
<keyword evidence="1" id="KW-0547">Nucleotide-binding</keyword>
<dbReference type="Pfam" id="PF07683">
    <property type="entry name" value="CobW_C"/>
    <property type="match status" value="1"/>
</dbReference>
<dbReference type="InterPro" id="IPR051927">
    <property type="entry name" value="Zn_Chap_cDPG_Synth"/>
</dbReference>
<dbReference type="PANTHER" id="PTHR43603">
    <property type="entry name" value="COBW DOMAIN-CONTAINING PROTEIN DDB_G0274527"/>
    <property type="match status" value="1"/>
</dbReference>
<gene>
    <name evidence="5" type="ORF">EDD42_0196</name>
</gene>
<name>A0A3N2BY36_9MICO</name>
<keyword evidence="6" id="KW-1185">Reference proteome</keyword>
<evidence type="ECO:0000313" key="6">
    <source>
        <dbReference type="Proteomes" id="UP000266915"/>
    </source>
</evidence>
<feature type="domain" description="CobW C-terminal" evidence="4">
    <location>
        <begin position="234"/>
        <end position="332"/>
    </location>
</feature>
<protein>
    <submittedName>
        <fullName evidence="5">G3E family GTPase</fullName>
    </submittedName>
</protein>
<keyword evidence="2" id="KW-0143">Chaperone</keyword>
<dbReference type="SMART" id="SM00833">
    <property type="entry name" value="CobW_C"/>
    <property type="match status" value="1"/>
</dbReference>
<evidence type="ECO:0000256" key="1">
    <source>
        <dbReference type="ARBA" id="ARBA00022741"/>
    </source>
</evidence>
<evidence type="ECO:0000256" key="3">
    <source>
        <dbReference type="SAM" id="MobiDB-lite"/>
    </source>
</evidence>
<dbReference type="GO" id="GO:0000166">
    <property type="term" value="F:nucleotide binding"/>
    <property type="evidence" value="ECO:0007669"/>
    <property type="project" value="UniProtKB-KW"/>
</dbReference>
<dbReference type="InterPro" id="IPR036627">
    <property type="entry name" value="CobW-likC_sf"/>
</dbReference>
<comment type="caution">
    <text evidence="5">The sequence shown here is derived from an EMBL/GenBank/DDBJ whole genome shotgun (WGS) entry which is preliminary data.</text>
</comment>